<dbReference type="OrthoDB" id="9984778at2759"/>
<feature type="transmembrane region" description="Helical" evidence="15">
    <location>
        <begin position="87"/>
        <end position="106"/>
    </location>
</feature>
<evidence type="ECO:0000313" key="18">
    <source>
        <dbReference type="Proteomes" id="UP000245207"/>
    </source>
</evidence>
<dbReference type="AlphaFoldDB" id="A0A2U1N5K4"/>
<evidence type="ECO:0000256" key="9">
    <source>
        <dbReference type="ARBA" id="ARBA00022786"/>
    </source>
</evidence>
<evidence type="ECO:0000259" key="16">
    <source>
        <dbReference type="PROSITE" id="PS50089"/>
    </source>
</evidence>
<dbReference type="InterPro" id="IPR013083">
    <property type="entry name" value="Znf_RING/FYVE/PHD"/>
</dbReference>
<dbReference type="Proteomes" id="UP000245207">
    <property type="component" value="Unassembled WGS sequence"/>
</dbReference>
<dbReference type="EMBL" id="PKPP01003575">
    <property type="protein sequence ID" value="PWA68734.1"/>
    <property type="molecule type" value="Genomic_DNA"/>
</dbReference>
<evidence type="ECO:0000256" key="7">
    <source>
        <dbReference type="ARBA" id="ARBA00022723"/>
    </source>
</evidence>
<evidence type="ECO:0000256" key="11">
    <source>
        <dbReference type="ARBA" id="ARBA00022989"/>
    </source>
</evidence>
<reference evidence="17 18" key="1">
    <citation type="journal article" date="2018" name="Mol. Plant">
        <title>The genome of Artemisia annua provides insight into the evolution of Asteraceae family and artemisinin biosynthesis.</title>
        <authorList>
            <person name="Shen Q."/>
            <person name="Zhang L."/>
            <person name="Liao Z."/>
            <person name="Wang S."/>
            <person name="Yan T."/>
            <person name="Shi P."/>
            <person name="Liu M."/>
            <person name="Fu X."/>
            <person name="Pan Q."/>
            <person name="Wang Y."/>
            <person name="Lv Z."/>
            <person name="Lu X."/>
            <person name="Zhang F."/>
            <person name="Jiang W."/>
            <person name="Ma Y."/>
            <person name="Chen M."/>
            <person name="Hao X."/>
            <person name="Li L."/>
            <person name="Tang Y."/>
            <person name="Lv G."/>
            <person name="Zhou Y."/>
            <person name="Sun X."/>
            <person name="Brodelius P.E."/>
            <person name="Rose J.K.C."/>
            <person name="Tang K."/>
        </authorList>
    </citation>
    <scope>NUCLEOTIDE SEQUENCE [LARGE SCALE GENOMIC DNA]</scope>
    <source>
        <strain evidence="18">cv. Huhao1</strain>
        <tissue evidence="17">Leaf</tissue>
    </source>
</reference>
<dbReference type="GO" id="GO:0008270">
    <property type="term" value="F:zinc ion binding"/>
    <property type="evidence" value="ECO:0007669"/>
    <property type="project" value="UniProtKB-KW"/>
</dbReference>
<evidence type="ECO:0000256" key="10">
    <source>
        <dbReference type="ARBA" id="ARBA00022833"/>
    </source>
</evidence>
<dbReference type="InterPro" id="IPR044600">
    <property type="entry name" value="ATL1/ATL16-like"/>
</dbReference>
<comment type="caution">
    <text evidence="17">The sequence shown here is derived from an EMBL/GenBank/DDBJ whole genome shotgun (WGS) entry which is preliminary data.</text>
</comment>
<protein>
    <recommendedName>
        <fullName evidence="4">RING-type E3 ubiquitin transferase</fullName>
        <ecNumber evidence="4">2.3.2.27</ecNumber>
    </recommendedName>
</protein>
<dbReference type="GO" id="GO:0061630">
    <property type="term" value="F:ubiquitin protein ligase activity"/>
    <property type="evidence" value="ECO:0007669"/>
    <property type="project" value="UniProtKB-EC"/>
</dbReference>
<keyword evidence="7" id="KW-0479">Metal-binding</keyword>
<keyword evidence="8 14" id="KW-0863">Zinc-finger</keyword>
<evidence type="ECO:0000256" key="5">
    <source>
        <dbReference type="ARBA" id="ARBA00022679"/>
    </source>
</evidence>
<dbReference type="SUPFAM" id="SSF57850">
    <property type="entry name" value="RING/U-box"/>
    <property type="match status" value="1"/>
</dbReference>
<evidence type="ECO:0000256" key="14">
    <source>
        <dbReference type="PROSITE-ProRule" id="PRU00175"/>
    </source>
</evidence>
<dbReference type="PANTHER" id="PTHR46913">
    <property type="entry name" value="RING-H2 FINGER PROTEIN ATL16"/>
    <property type="match status" value="1"/>
</dbReference>
<evidence type="ECO:0000256" key="1">
    <source>
        <dbReference type="ARBA" id="ARBA00000900"/>
    </source>
</evidence>
<dbReference type="SMART" id="SM00184">
    <property type="entry name" value="RING"/>
    <property type="match status" value="1"/>
</dbReference>
<proteinExistence type="inferred from homology"/>
<evidence type="ECO:0000256" key="8">
    <source>
        <dbReference type="ARBA" id="ARBA00022771"/>
    </source>
</evidence>
<keyword evidence="11 15" id="KW-1133">Transmembrane helix</keyword>
<evidence type="ECO:0000256" key="13">
    <source>
        <dbReference type="ARBA" id="ARBA00024209"/>
    </source>
</evidence>
<evidence type="ECO:0000256" key="2">
    <source>
        <dbReference type="ARBA" id="ARBA00004167"/>
    </source>
</evidence>
<comment type="pathway">
    <text evidence="3">Protein modification; protein ubiquitination.</text>
</comment>
<organism evidence="17 18">
    <name type="scientific">Artemisia annua</name>
    <name type="common">Sweet wormwood</name>
    <dbReference type="NCBI Taxonomy" id="35608"/>
    <lineage>
        <taxon>Eukaryota</taxon>
        <taxon>Viridiplantae</taxon>
        <taxon>Streptophyta</taxon>
        <taxon>Embryophyta</taxon>
        <taxon>Tracheophyta</taxon>
        <taxon>Spermatophyta</taxon>
        <taxon>Magnoliopsida</taxon>
        <taxon>eudicotyledons</taxon>
        <taxon>Gunneridae</taxon>
        <taxon>Pentapetalae</taxon>
        <taxon>asterids</taxon>
        <taxon>campanulids</taxon>
        <taxon>Asterales</taxon>
        <taxon>Asteraceae</taxon>
        <taxon>Asteroideae</taxon>
        <taxon>Anthemideae</taxon>
        <taxon>Artemisiinae</taxon>
        <taxon>Artemisia</taxon>
    </lineage>
</organism>
<dbReference type="GO" id="GO:0016020">
    <property type="term" value="C:membrane"/>
    <property type="evidence" value="ECO:0007669"/>
    <property type="project" value="UniProtKB-SubCell"/>
</dbReference>
<keyword evidence="6 15" id="KW-0812">Transmembrane</keyword>
<comment type="catalytic activity">
    <reaction evidence="1">
        <text>S-ubiquitinyl-[E2 ubiquitin-conjugating enzyme]-L-cysteine + [acceptor protein]-L-lysine = [E2 ubiquitin-conjugating enzyme]-L-cysteine + N(6)-ubiquitinyl-[acceptor protein]-L-lysine.</text>
        <dbReference type="EC" id="2.3.2.27"/>
    </reaction>
</comment>
<keyword evidence="5" id="KW-0808">Transferase</keyword>
<evidence type="ECO:0000256" key="15">
    <source>
        <dbReference type="SAM" id="Phobius"/>
    </source>
</evidence>
<dbReference type="GO" id="GO:0016567">
    <property type="term" value="P:protein ubiquitination"/>
    <property type="evidence" value="ECO:0007669"/>
    <property type="project" value="UniProtKB-UniPathway"/>
</dbReference>
<sequence length="261" mass="29340">MAAHDRHRKLLEDLTNATSIYTKFCLSQCDPNANPTGLCFAECFPFCPHFCHAGGSSLSPSQSPDTSPYPLPPSGDPNTPLSLPLKISLVFIVSSFIYTLYKFYIWHKSRRPRIARVPFRENQENRDQIDLDVLDHPIWYIRTTGLQASVINGIKVVKYDKSDGVVDGTDCTVCMSEFEGGDMLRLLPNCKHAFHISCIDTWLQSHTNCPLCRAGVIDKTVDELLPERNNDDLRFIGETGLGGFLVRGMMMIEGKRVEVLK</sequence>
<dbReference type="Pfam" id="PF13639">
    <property type="entry name" value="zf-RING_2"/>
    <property type="match status" value="1"/>
</dbReference>
<dbReference type="EC" id="2.3.2.27" evidence="4"/>
<dbReference type="PANTHER" id="PTHR46913:SF19">
    <property type="entry name" value="RING-TYPE E3 UBIQUITIN TRANSFERASE"/>
    <property type="match status" value="1"/>
</dbReference>
<evidence type="ECO:0000256" key="6">
    <source>
        <dbReference type="ARBA" id="ARBA00022692"/>
    </source>
</evidence>
<comment type="similarity">
    <text evidence="13">Belongs to the RING-type zinc finger family. ATL subfamily.</text>
</comment>
<keyword evidence="10" id="KW-0862">Zinc</keyword>
<evidence type="ECO:0000313" key="17">
    <source>
        <dbReference type="EMBL" id="PWA68734.1"/>
    </source>
</evidence>
<dbReference type="Gene3D" id="3.30.40.10">
    <property type="entry name" value="Zinc/RING finger domain, C3HC4 (zinc finger)"/>
    <property type="match status" value="1"/>
</dbReference>
<evidence type="ECO:0000256" key="4">
    <source>
        <dbReference type="ARBA" id="ARBA00012483"/>
    </source>
</evidence>
<keyword evidence="9" id="KW-0833">Ubl conjugation pathway</keyword>
<name>A0A2U1N5K4_ARTAN</name>
<evidence type="ECO:0000256" key="3">
    <source>
        <dbReference type="ARBA" id="ARBA00004906"/>
    </source>
</evidence>
<accession>A0A2U1N5K4</accession>
<gene>
    <name evidence="17" type="ORF">CTI12_AA304120</name>
</gene>
<keyword evidence="12 15" id="KW-0472">Membrane</keyword>
<dbReference type="CDD" id="cd16461">
    <property type="entry name" value="RING-H2_EL5-like"/>
    <property type="match status" value="1"/>
</dbReference>
<dbReference type="InterPro" id="IPR001841">
    <property type="entry name" value="Znf_RING"/>
</dbReference>
<evidence type="ECO:0000256" key="12">
    <source>
        <dbReference type="ARBA" id="ARBA00023136"/>
    </source>
</evidence>
<dbReference type="FunFam" id="3.30.40.10:FF:000187">
    <property type="entry name" value="E3 ubiquitin-protein ligase ATL6"/>
    <property type="match status" value="1"/>
</dbReference>
<feature type="domain" description="RING-type" evidence="16">
    <location>
        <begin position="171"/>
        <end position="213"/>
    </location>
</feature>
<comment type="subcellular location">
    <subcellularLocation>
        <location evidence="2">Membrane</location>
        <topology evidence="2">Single-pass membrane protein</topology>
    </subcellularLocation>
</comment>
<dbReference type="PROSITE" id="PS50089">
    <property type="entry name" value="ZF_RING_2"/>
    <property type="match status" value="1"/>
</dbReference>
<dbReference type="UniPathway" id="UPA00143"/>
<keyword evidence="18" id="KW-1185">Reference proteome</keyword>